<reference evidence="2 3" key="1">
    <citation type="journal article" date="2018" name="Mol. Ecol.">
        <title>The obligate alkalophilic soda-lake fungus Sodiomyces alkalinus has shifted to a protein diet.</title>
        <authorList>
            <person name="Grum-Grzhimaylo A.A."/>
            <person name="Falkoski D.L."/>
            <person name="van den Heuvel J."/>
            <person name="Valero-Jimenez C.A."/>
            <person name="Min B."/>
            <person name="Choi I.G."/>
            <person name="Lipzen A."/>
            <person name="Daum C.G."/>
            <person name="Aanen D.K."/>
            <person name="Tsang A."/>
            <person name="Henrissat B."/>
            <person name="Bilanenko E.N."/>
            <person name="de Vries R.P."/>
            <person name="van Kan J.A.L."/>
            <person name="Grigoriev I.V."/>
            <person name="Debets A.J.M."/>
        </authorList>
    </citation>
    <scope>NUCLEOTIDE SEQUENCE [LARGE SCALE GENOMIC DNA]</scope>
    <source>
        <strain evidence="2 3">F11</strain>
    </source>
</reference>
<evidence type="ECO:0000313" key="2">
    <source>
        <dbReference type="EMBL" id="ROT34476.1"/>
    </source>
</evidence>
<evidence type="ECO:0000313" key="3">
    <source>
        <dbReference type="Proteomes" id="UP000272025"/>
    </source>
</evidence>
<dbReference type="RefSeq" id="XP_028462282.1">
    <property type="nucleotide sequence ID" value="XM_028611022.1"/>
</dbReference>
<sequence length="120" mass="13450">MRLALFASLASTAFACSPMYNPDYYGNFRPPVACWHGQDTMCRPYIRAGTQQLLLPDENVVVVVPLSETCIATIAEEHAREQDGRLTYGWTQQHGNLHVVGNTLVITEANMPFYQALVYL</sequence>
<feature type="chain" id="PRO_5017947428" evidence="1">
    <location>
        <begin position="16"/>
        <end position="120"/>
    </location>
</feature>
<dbReference type="GeneID" id="39579500"/>
<dbReference type="AlphaFoldDB" id="A0A3N2PJI7"/>
<name>A0A3N2PJI7_SODAK</name>
<dbReference type="OrthoDB" id="4842856at2759"/>
<proteinExistence type="predicted"/>
<feature type="signal peptide" evidence="1">
    <location>
        <begin position="1"/>
        <end position="15"/>
    </location>
</feature>
<organism evidence="2 3">
    <name type="scientific">Sodiomyces alkalinus (strain CBS 110278 / VKM F-3762 / F11)</name>
    <name type="common">Alkaliphilic filamentous fungus</name>
    <dbReference type="NCBI Taxonomy" id="1314773"/>
    <lineage>
        <taxon>Eukaryota</taxon>
        <taxon>Fungi</taxon>
        <taxon>Dikarya</taxon>
        <taxon>Ascomycota</taxon>
        <taxon>Pezizomycotina</taxon>
        <taxon>Sordariomycetes</taxon>
        <taxon>Hypocreomycetidae</taxon>
        <taxon>Glomerellales</taxon>
        <taxon>Plectosphaerellaceae</taxon>
        <taxon>Sodiomyces</taxon>
    </lineage>
</organism>
<dbReference type="Proteomes" id="UP000272025">
    <property type="component" value="Unassembled WGS sequence"/>
</dbReference>
<gene>
    <name evidence="2" type="ORF">SODALDRAFT_329729</name>
</gene>
<keyword evidence="1" id="KW-0732">Signal</keyword>
<dbReference type="PROSITE" id="PS51257">
    <property type="entry name" value="PROKAR_LIPOPROTEIN"/>
    <property type="match status" value="1"/>
</dbReference>
<protein>
    <submittedName>
        <fullName evidence="2">Uncharacterized protein</fullName>
    </submittedName>
</protein>
<keyword evidence="3" id="KW-1185">Reference proteome</keyword>
<dbReference type="EMBL" id="ML119069">
    <property type="protein sequence ID" value="ROT34476.1"/>
    <property type="molecule type" value="Genomic_DNA"/>
</dbReference>
<evidence type="ECO:0000256" key="1">
    <source>
        <dbReference type="SAM" id="SignalP"/>
    </source>
</evidence>
<accession>A0A3N2PJI7</accession>